<evidence type="ECO:0000256" key="1">
    <source>
        <dbReference type="SAM" id="SignalP"/>
    </source>
</evidence>
<evidence type="ECO:0000313" key="2">
    <source>
        <dbReference type="EMBL" id="KAK0460793.1"/>
    </source>
</evidence>
<protein>
    <submittedName>
        <fullName evidence="2">Uncharacterized protein</fullName>
    </submittedName>
</protein>
<comment type="caution">
    <text evidence="2">The sequence shown here is derived from an EMBL/GenBank/DDBJ whole genome shotgun (WGS) entry which is preliminary data.</text>
</comment>
<reference evidence="2" key="1">
    <citation type="submission" date="2023-06" db="EMBL/GenBank/DDBJ databases">
        <authorList>
            <consortium name="Lawrence Berkeley National Laboratory"/>
            <person name="Ahrendt S."/>
            <person name="Sahu N."/>
            <person name="Indic B."/>
            <person name="Wong-Bajracharya J."/>
            <person name="Merenyi Z."/>
            <person name="Ke H.-M."/>
            <person name="Monk M."/>
            <person name="Kocsube S."/>
            <person name="Drula E."/>
            <person name="Lipzen A."/>
            <person name="Balint B."/>
            <person name="Henrissat B."/>
            <person name="Andreopoulos B."/>
            <person name="Martin F.M."/>
            <person name="Harder C.B."/>
            <person name="Rigling D."/>
            <person name="Ford K.L."/>
            <person name="Foster G.D."/>
            <person name="Pangilinan J."/>
            <person name="Papanicolaou A."/>
            <person name="Barry K."/>
            <person name="LaButti K."/>
            <person name="Viragh M."/>
            <person name="Koriabine M."/>
            <person name="Yan M."/>
            <person name="Riley R."/>
            <person name="Champramary S."/>
            <person name="Plett K.L."/>
            <person name="Tsai I.J."/>
            <person name="Slot J."/>
            <person name="Sipos G."/>
            <person name="Plett J."/>
            <person name="Nagy L.G."/>
            <person name="Grigoriev I.V."/>
        </authorList>
    </citation>
    <scope>NUCLEOTIDE SEQUENCE</scope>
    <source>
        <strain evidence="2">ICMP 16352</strain>
    </source>
</reference>
<keyword evidence="1" id="KW-0732">Signal</keyword>
<keyword evidence="3" id="KW-1185">Reference proteome</keyword>
<accession>A0AA39N851</accession>
<feature type="chain" id="PRO_5041418587" evidence="1">
    <location>
        <begin position="26"/>
        <end position="213"/>
    </location>
</feature>
<name>A0AA39N851_9AGAR</name>
<dbReference type="EMBL" id="JAUEPR010000166">
    <property type="protein sequence ID" value="KAK0460793.1"/>
    <property type="molecule type" value="Genomic_DNA"/>
</dbReference>
<evidence type="ECO:0000313" key="3">
    <source>
        <dbReference type="Proteomes" id="UP001175227"/>
    </source>
</evidence>
<gene>
    <name evidence="2" type="ORF">IW261DRAFT_1599661</name>
</gene>
<organism evidence="2 3">
    <name type="scientific">Armillaria novae-zelandiae</name>
    <dbReference type="NCBI Taxonomy" id="153914"/>
    <lineage>
        <taxon>Eukaryota</taxon>
        <taxon>Fungi</taxon>
        <taxon>Dikarya</taxon>
        <taxon>Basidiomycota</taxon>
        <taxon>Agaricomycotina</taxon>
        <taxon>Agaricomycetes</taxon>
        <taxon>Agaricomycetidae</taxon>
        <taxon>Agaricales</taxon>
        <taxon>Marasmiineae</taxon>
        <taxon>Physalacriaceae</taxon>
        <taxon>Armillaria</taxon>
    </lineage>
</organism>
<sequence length="213" mass="23553">MPGRTAKMILYLGLSLLLLATIFLARIHDVDDGADILPLLRQCPARRLTGLPLLATGSINHAERMSPAVDIWDHGLRYQRAYSRGSWHLCLGLWILDPPVLPCCIASSTLNMDIVFLAIFAELYGRGTFVIQSSDPERIVLIRALRFGGCHDGSALFSYFAGKLFLRVDASHSHQKISHVVLMVAAVSVARLGDILAGVYFLLTFWPAREINP</sequence>
<dbReference type="AlphaFoldDB" id="A0AA39N851"/>
<dbReference type="Proteomes" id="UP001175227">
    <property type="component" value="Unassembled WGS sequence"/>
</dbReference>
<proteinExistence type="predicted"/>
<feature type="signal peptide" evidence="1">
    <location>
        <begin position="1"/>
        <end position="25"/>
    </location>
</feature>